<gene>
    <name evidence="1" type="ORF">POVWA2_018190</name>
</gene>
<dbReference type="AlphaFoldDB" id="A0A1A8YRB7"/>
<proteinExistence type="predicted"/>
<evidence type="ECO:0000313" key="2">
    <source>
        <dbReference type="Proteomes" id="UP000078550"/>
    </source>
</evidence>
<organism evidence="1 2">
    <name type="scientific">Plasmodium ovale wallikeri</name>
    <dbReference type="NCBI Taxonomy" id="864142"/>
    <lineage>
        <taxon>Eukaryota</taxon>
        <taxon>Sar</taxon>
        <taxon>Alveolata</taxon>
        <taxon>Apicomplexa</taxon>
        <taxon>Aconoidasida</taxon>
        <taxon>Haemosporida</taxon>
        <taxon>Plasmodiidae</taxon>
        <taxon>Plasmodium</taxon>
        <taxon>Plasmodium (Plasmodium)</taxon>
    </lineage>
</organism>
<protein>
    <submittedName>
        <fullName evidence="1">Uncharacterized protein</fullName>
    </submittedName>
</protein>
<evidence type="ECO:0000313" key="1">
    <source>
        <dbReference type="EMBL" id="SBT34103.1"/>
    </source>
</evidence>
<dbReference type="EMBL" id="FLRE01000070">
    <property type="protein sequence ID" value="SBT34103.1"/>
    <property type="molecule type" value="Genomic_DNA"/>
</dbReference>
<name>A0A1A8YRB7_PLAOA</name>
<dbReference type="Proteomes" id="UP000078550">
    <property type="component" value="Unassembled WGS sequence"/>
</dbReference>
<reference evidence="2" key="1">
    <citation type="submission" date="2016-05" db="EMBL/GenBank/DDBJ databases">
        <authorList>
            <person name="Naeem Raeece"/>
        </authorList>
    </citation>
    <scope>NUCLEOTIDE SEQUENCE [LARGE SCALE GENOMIC DNA]</scope>
</reference>
<accession>A0A1A8YRB7</accession>
<sequence>MCVPASLPLCLSASLPLSRPVAWSYFPANPLWRFSTTGGRLGASLMPVRGSGCTNAPSRKVALRRRGCNTLVCKQKRSCRVESKRYLKQKCSCRVESKRHRKQKCSCRVESKRHRKQKARDPLCNN</sequence>